<protein>
    <recommendedName>
        <fullName evidence="3">Carbamoyl phosphate synthase ATP-binding domain-containing protein</fullName>
    </recommendedName>
</protein>
<dbReference type="GO" id="GO:0140662">
    <property type="term" value="F:ATP-dependent protein folding chaperone"/>
    <property type="evidence" value="ECO:0007669"/>
    <property type="project" value="InterPro"/>
</dbReference>
<dbReference type="GO" id="GO:0051082">
    <property type="term" value="F:unfolded protein binding"/>
    <property type="evidence" value="ECO:0007669"/>
    <property type="project" value="InterPro"/>
</dbReference>
<evidence type="ECO:0000256" key="2">
    <source>
        <dbReference type="ARBA" id="ARBA00023186"/>
    </source>
</evidence>
<organism evidence="4 5">
    <name type="scientific">Kalanchoe fedtschenkoi</name>
    <name type="common">Lavender scallops</name>
    <name type="synonym">South American air plant</name>
    <dbReference type="NCBI Taxonomy" id="63787"/>
    <lineage>
        <taxon>Eukaryota</taxon>
        <taxon>Viridiplantae</taxon>
        <taxon>Streptophyta</taxon>
        <taxon>Embryophyta</taxon>
        <taxon>Tracheophyta</taxon>
        <taxon>Spermatophyta</taxon>
        <taxon>Magnoliopsida</taxon>
        <taxon>eudicotyledons</taxon>
        <taxon>Gunneridae</taxon>
        <taxon>Pentapetalae</taxon>
        <taxon>Saxifragales</taxon>
        <taxon>Crassulaceae</taxon>
        <taxon>Kalanchoe</taxon>
    </lineage>
</organism>
<dbReference type="GO" id="GO:0005524">
    <property type="term" value="F:ATP binding"/>
    <property type="evidence" value="ECO:0007669"/>
    <property type="project" value="InterPro"/>
</dbReference>
<evidence type="ECO:0000313" key="5">
    <source>
        <dbReference type="Proteomes" id="UP000594263"/>
    </source>
</evidence>
<dbReference type="SUPFAM" id="SSF69572">
    <property type="entry name" value="Activating enzymes of the ubiquitin-like proteins"/>
    <property type="match status" value="1"/>
</dbReference>
<dbReference type="InterPro" id="IPR035985">
    <property type="entry name" value="Ubiquitin-activating_enz"/>
</dbReference>
<dbReference type="Gene3D" id="3.30.230.80">
    <property type="match status" value="1"/>
</dbReference>
<proteinExistence type="inferred from homology"/>
<comment type="similarity">
    <text evidence="1">Belongs to the heat shock protein 90 family.</text>
</comment>
<dbReference type="GO" id="GO:0016887">
    <property type="term" value="F:ATP hydrolysis activity"/>
    <property type="evidence" value="ECO:0007669"/>
    <property type="project" value="InterPro"/>
</dbReference>
<evidence type="ECO:0000256" key="1">
    <source>
        <dbReference type="ARBA" id="ARBA00008239"/>
    </source>
</evidence>
<name>A0A7N0T7P5_KALFE</name>
<dbReference type="GO" id="GO:0008641">
    <property type="term" value="F:ubiquitin-like modifier activating enzyme activity"/>
    <property type="evidence" value="ECO:0007669"/>
    <property type="project" value="InterPro"/>
</dbReference>
<dbReference type="SUPFAM" id="SSF56059">
    <property type="entry name" value="Glutathione synthetase ATP-binding domain-like"/>
    <property type="match status" value="1"/>
</dbReference>
<sequence>MYMMPLVHGLKPRENHCMPTVCRNVSVKYHSYSVNFWHLMERKSFSTKLIVQHMRIWVGKPPPLPPVVTLCVANMVLGVPFSSRLKFGRLEKSAYHIKSCHTLCFFTRADIDVQPYAFTIKSKSVGHMNYRYQQGQTIVMTCILDKQFEDCYIIGMFCTADLGQVPLCKLSRISWDAIEAKGLSWFEIPWGRFFEVIYLFWIFDWIIFEISRSELEGLVTHNWEEHLDMKHFSVEGQLEFRAILFLPKRAPFDLFDTKKKPNYIKMYVCWVFIMDTSDFYGHNIAQQTAKKIIVRPEALWFEFLKNLVLMRISYSHEGKLTVTKDNVTRKNNPSRQVILHDWKTGQAKLTIAAATAAMINSRLNVEAVHDRACFDTKDMFNVSFWENFRLMVDALVNVNLKLGAEIKYLVMTKTVDGGKRYEIHLINEPEEFFKMLWQAKSEAGAAVGNGVYIKKCVWNPRHIKLLVFAVSYNNVAHFREHDYSIQRRNKKQLEGEPSPALTLELRKATIDTIFSAAPPKNYTGVGTVEFLLDKTGSFKPLEMNAQILVEHLQK</sequence>
<keyword evidence="5" id="KW-1185">Reference proteome</keyword>
<evidence type="ECO:0000259" key="3">
    <source>
        <dbReference type="Pfam" id="PF02786"/>
    </source>
</evidence>
<dbReference type="InterPro" id="IPR005479">
    <property type="entry name" value="CPAse_ATP-bd"/>
</dbReference>
<dbReference type="Pfam" id="PF00183">
    <property type="entry name" value="HSP90"/>
    <property type="match status" value="1"/>
</dbReference>
<reference evidence="4" key="1">
    <citation type="submission" date="2021-01" db="UniProtKB">
        <authorList>
            <consortium name="EnsemblPlants"/>
        </authorList>
    </citation>
    <scope>IDENTIFICATION</scope>
</reference>
<dbReference type="Gramene" id="Kaladp0024s0544.1.v1.1">
    <property type="protein sequence ID" value="Kaladp0024s0544.1.v1.1.CDS.1"/>
    <property type="gene ID" value="Kaladp0024s0544.v1.1"/>
</dbReference>
<dbReference type="InterPro" id="IPR051602">
    <property type="entry name" value="ACC_Biotin_Carboxylase"/>
</dbReference>
<accession>A0A7N0T7P5</accession>
<dbReference type="Gene3D" id="3.30.470.20">
    <property type="entry name" value="ATP-grasp fold, B domain"/>
    <property type="match status" value="1"/>
</dbReference>
<dbReference type="AlphaFoldDB" id="A0A7N0T7P5"/>
<dbReference type="EnsemblPlants" id="Kaladp0024s0544.1.v1.1">
    <property type="protein sequence ID" value="Kaladp0024s0544.1.v1.1.CDS.1"/>
    <property type="gene ID" value="Kaladp0024s0544.v1.1"/>
</dbReference>
<dbReference type="SUPFAM" id="SSF54211">
    <property type="entry name" value="Ribosomal protein S5 domain 2-like"/>
    <property type="match status" value="1"/>
</dbReference>
<dbReference type="PANTHER" id="PTHR48095:SF2">
    <property type="entry name" value="BIOTIN CARBOXYLASE, CHLOROPLASTIC"/>
    <property type="match status" value="1"/>
</dbReference>
<feature type="domain" description="Carbamoyl phosphate synthase ATP-binding" evidence="3">
    <location>
        <begin position="398"/>
        <end position="551"/>
    </location>
</feature>
<evidence type="ECO:0000313" key="4">
    <source>
        <dbReference type="EnsemblPlants" id="Kaladp0024s0544.1.v1.1.CDS.1"/>
    </source>
</evidence>
<dbReference type="InterPro" id="IPR001404">
    <property type="entry name" value="Hsp90_fam"/>
</dbReference>
<dbReference type="Proteomes" id="UP000594263">
    <property type="component" value="Unplaced"/>
</dbReference>
<dbReference type="Gene3D" id="3.40.50.720">
    <property type="entry name" value="NAD(P)-binding Rossmann-like Domain"/>
    <property type="match status" value="1"/>
</dbReference>
<keyword evidence="2" id="KW-0143">Chaperone</keyword>
<dbReference type="InterPro" id="IPR020568">
    <property type="entry name" value="Ribosomal_Su5_D2-typ_SF"/>
</dbReference>
<dbReference type="Pfam" id="PF02786">
    <property type="entry name" value="CPSase_L_D2"/>
    <property type="match status" value="1"/>
</dbReference>
<dbReference type="PANTHER" id="PTHR48095">
    <property type="entry name" value="PYRUVATE CARBOXYLASE SUBUNIT A"/>
    <property type="match status" value="1"/>
</dbReference>